<dbReference type="PATRIC" id="fig|1280953.3.peg.759"/>
<name>A0A059GB73_9PROT</name>
<dbReference type="STRING" id="1280953.HOC_03748"/>
<dbReference type="Pfam" id="PF00501">
    <property type="entry name" value="AMP-binding"/>
    <property type="match status" value="1"/>
</dbReference>
<keyword evidence="9" id="KW-1185">Reference proteome</keyword>
<feature type="domain" description="AMP-dependent synthetase/ligase" evidence="6">
    <location>
        <begin position="56"/>
        <end position="443"/>
    </location>
</feature>
<dbReference type="Gene3D" id="3.40.50.980">
    <property type="match status" value="2"/>
</dbReference>
<dbReference type="OrthoDB" id="6187882at2"/>
<protein>
    <recommendedName>
        <fullName evidence="5">3-methylmercaptopropionyl-CoA ligase</fullName>
        <ecNumber evidence="4">6.2.1.44</ecNumber>
    </recommendedName>
</protein>
<dbReference type="EC" id="6.2.1.44" evidence="4"/>
<dbReference type="AlphaFoldDB" id="A0A059GB73"/>
<evidence type="ECO:0000313" key="8">
    <source>
        <dbReference type="EMBL" id="KDA03959.1"/>
    </source>
</evidence>
<dbReference type="Gene3D" id="3.30.300.30">
    <property type="match status" value="1"/>
</dbReference>
<evidence type="ECO:0000259" key="6">
    <source>
        <dbReference type="Pfam" id="PF00501"/>
    </source>
</evidence>
<dbReference type="GO" id="GO:0019748">
    <property type="term" value="P:secondary metabolic process"/>
    <property type="evidence" value="ECO:0007669"/>
    <property type="project" value="TreeGrafter"/>
</dbReference>
<evidence type="ECO:0000256" key="1">
    <source>
        <dbReference type="ARBA" id="ARBA00006432"/>
    </source>
</evidence>
<dbReference type="RefSeq" id="WP_035535928.1">
    <property type="nucleotide sequence ID" value="NZ_ARYL01000003.1"/>
</dbReference>
<evidence type="ECO:0000256" key="5">
    <source>
        <dbReference type="ARBA" id="ARBA00067668"/>
    </source>
</evidence>
<dbReference type="FunFam" id="3.30.300.30:FF:000008">
    <property type="entry name" value="2,3-dihydroxybenzoate-AMP ligase"/>
    <property type="match status" value="1"/>
</dbReference>
<dbReference type="eggNOG" id="COG0318">
    <property type="taxonomic scope" value="Bacteria"/>
</dbReference>
<dbReference type="Proteomes" id="UP000024942">
    <property type="component" value="Unassembled WGS sequence"/>
</dbReference>
<dbReference type="Pfam" id="PF13193">
    <property type="entry name" value="AMP-binding_C"/>
    <property type="match status" value="1"/>
</dbReference>
<dbReference type="PANTHER" id="PTHR24096:SF393">
    <property type="entry name" value="LIGASE, PUTATIVE-RELATED"/>
    <property type="match status" value="1"/>
</dbReference>
<keyword evidence="2" id="KW-0436">Ligase</keyword>
<comment type="similarity">
    <text evidence="1">Belongs to the ATP-dependent AMP-binding enzyme family.</text>
</comment>
<dbReference type="InterPro" id="IPR025110">
    <property type="entry name" value="AMP-bd_C"/>
</dbReference>
<comment type="caution">
    <text evidence="8">The sequence shown here is derived from an EMBL/GenBank/DDBJ whole genome shotgun (WGS) entry which is preliminary data.</text>
</comment>
<comment type="catalytic activity">
    <reaction evidence="3">
        <text>3-(methylsulfanyl)propanoate + ATP + CoA = 3-(methylsulfanyl)propanoyl-CoA + AMP + diphosphate</text>
        <dbReference type="Rhea" id="RHEA:43052"/>
        <dbReference type="ChEBI" id="CHEBI:30616"/>
        <dbReference type="ChEBI" id="CHEBI:33019"/>
        <dbReference type="ChEBI" id="CHEBI:49016"/>
        <dbReference type="ChEBI" id="CHEBI:57287"/>
        <dbReference type="ChEBI" id="CHEBI:82815"/>
        <dbReference type="ChEBI" id="CHEBI:456215"/>
        <dbReference type="EC" id="6.2.1.44"/>
    </reaction>
    <physiologicalReaction direction="left-to-right" evidence="3">
        <dbReference type="Rhea" id="RHEA:43053"/>
    </physiologicalReaction>
</comment>
<dbReference type="PROSITE" id="PS00455">
    <property type="entry name" value="AMP_BINDING"/>
    <property type="match status" value="1"/>
</dbReference>
<dbReference type="InterPro" id="IPR045851">
    <property type="entry name" value="AMP-bd_C_sf"/>
</dbReference>
<dbReference type="InterPro" id="IPR020845">
    <property type="entry name" value="AMP-binding_CS"/>
</dbReference>
<proteinExistence type="inferred from homology"/>
<dbReference type="InterPro" id="IPR000873">
    <property type="entry name" value="AMP-dep_synth/lig_dom"/>
</dbReference>
<dbReference type="PANTHER" id="PTHR24096">
    <property type="entry name" value="LONG-CHAIN-FATTY-ACID--COA LIGASE"/>
    <property type="match status" value="1"/>
</dbReference>
<gene>
    <name evidence="8" type="ORF">HOC_03748</name>
</gene>
<organism evidence="8 9">
    <name type="scientific">Hyphomonas oceanitis SCH89</name>
    <dbReference type="NCBI Taxonomy" id="1280953"/>
    <lineage>
        <taxon>Bacteria</taxon>
        <taxon>Pseudomonadati</taxon>
        <taxon>Pseudomonadota</taxon>
        <taxon>Alphaproteobacteria</taxon>
        <taxon>Hyphomonadales</taxon>
        <taxon>Hyphomonadaceae</taxon>
        <taxon>Hyphomonas</taxon>
    </lineage>
</organism>
<feature type="domain" description="AMP-binding enzyme C-terminal" evidence="7">
    <location>
        <begin position="493"/>
        <end position="569"/>
    </location>
</feature>
<sequence>MPADSAAPAWPVMSIADANAALGGPGSPLEIKDGEVDGVKLKVYVNAPPTIRSILEMAAATWPERDYIVYEDERVTFKALMRAVQHFAKVLRETYGIQKGDRVAIIMRNYPQWPVAFFAACSIGAIATPMNSWWTGDELEYGLSFAGVKLAVVDGQIYERMREHMKKLPELEHVIIARDKGEDHADPRVKGLETYIGDANSWSVLDDIGLPAVEIGPEDDATIMYTSGTTGKPKGALATNRAVISNMFNSSTCQARMLLRRGEAIPEPDPNEQKATLLAIPFFHATGSFAILIPSMLRGDKIVAMYKWDAGEALPIIEREKITAVGGVPAIAWQLLEHPDRDKFDLSSIQAISYGGAPSAPELVSTIKKRFPDAAPGNGWGMTETCATATLNIGEDYVNRPSSAGAPPGAVELKICDPDGNTMPAGEVGELWCKSPSNCKRYWNRPEATAETFREGWVVTGDLARIDEEGFLFLVDRAKDMLIRGGENIYCIEVESALYDHPAVMDAAVVGIPHKVLGEEVGAVVQLKPGKTVTQDELRAHVAGILAAFKVPVEIQFQDEPLPRNANGKILKPELRSRFTARA</sequence>
<evidence type="ECO:0000313" key="9">
    <source>
        <dbReference type="Proteomes" id="UP000024942"/>
    </source>
</evidence>
<evidence type="ECO:0000256" key="3">
    <source>
        <dbReference type="ARBA" id="ARBA00051915"/>
    </source>
</evidence>
<evidence type="ECO:0000256" key="4">
    <source>
        <dbReference type="ARBA" id="ARBA00066616"/>
    </source>
</evidence>
<evidence type="ECO:0000259" key="7">
    <source>
        <dbReference type="Pfam" id="PF13193"/>
    </source>
</evidence>
<evidence type="ECO:0000256" key="2">
    <source>
        <dbReference type="ARBA" id="ARBA00022598"/>
    </source>
</evidence>
<accession>A0A059GB73</accession>
<dbReference type="EMBL" id="ARYL01000003">
    <property type="protein sequence ID" value="KDA03959.1"/>
    <property type="molecule type" value="Genomic_DNA"/>
</dbReference>
<dbReference type="Gene3D" id="2.30.38.10">
    <property type="entry name" value="Luciferase, Domain 3"/>
    <property type="match status" value="1"/>
</dbReference>
<dbReference type="GO" id="GO:0016405">
    <property type="term" value="F:CoA-ligase activity"/>
    <property type="evidence" value="ECO:0007669"/>
    <property type="project" value="TreeGrafter"/>
</dbReference>
<reference evidence="8 9" key="1">
    <citation type="journal article" date="2014" name="Antonie Van Leeuwenhoek">
        <title>Hyphomonas beringensis sp. nov. and Hyphomonas chukchiensis sp. nov., isolated from surface seawater of the Bering Sea and Chukchi Sea.</title>
        <authorList>
            <person name="Li C."/>
            <person name="Lai Q."/>
            <person name="Li G."/>
            <person name="Dong C."/>
            <person name="Wang J."/>
            <person name="Liao Y."/>
            <person name="Shao Z."/>
        </authorList>
    </citation>
    <scope>NUCLEOTIDE SEQUENCE [LARGE SCALE GENOMIC DNA]</scope>
    <source>
        <strain evidence="8 9">SCH89</strain>
    </source>
</reference>
<dbReference type="SUPFAM" id="SSF56801">
    <property type="entry name" value="Acetyl-CoA synthetase-like"/>
    <property type="match status" value="1"/>
</dbReference>